<dbReference type="InterPro" id="IPR004623">
    <property type="entry name" value="KdpA"/>
</dbReference>
<evidence type="ECO:0000256" key="7">
    <source>
        <dbReference type="ARBA" id="ARBA00023065"/>
    </source>
</evidence>
<keyword evidence="1 9" id="KW-0813">Transport</keyword>
<accession>A0AAU7CQ89</accession>
<evidence type="ECO:0000256" key="2">
    <source>
        <dbReference type="ARBA" id="ARBA00022475"/>
    </source>
</evidence>
<feature type="transmembrane region" description="Helical" evidence="9">
    <location>
        <begin position="544"/>
        <end position="567"/>
    </location>
</feature>
<feature type="transmembrane region" description="Helical" evidence="9">
    <location>
        <begin position="188"/>
        <end position="209"/>
    </location>
</feature>
<evidence type="ECO:0000256" key="9">
    <source>
        <dbReference type="HAMAP-Rule" id="MF_00275"/>
    </source>
</evidence>
<comment type="similarity">
    <text evidence="9">Belongs to the KdpA family.</text>
</comment>
<keyword evidence="5 9" id="KW-0630">Potassium</keyword>
<dbReference type="GO" id="GO:0008556">
    <property type="term" value="F:P-type potassium transmembrane transporter activity"/>
    <property type="evidence" value="ECO:0007669"/>
    <property type="project" value="InterPro"/>
</dbReference>
<keyword evidence="6 9" id="KW-1133">Transmembrane helix</keyword>
<comment type="subunit">
    <text evidence="9">The system is composed of three essential subunits: KdpA, KdpB and KdpC.</text>
</comment>
<reference evidence="10" key="1">
    <citation type="submission" date="2024-05" db="EMBL/GenBank/DDBJ databases">
        <title>Planctomycetes of the genus Singulisphaera possess chitinolytic capabilities.</title>
        <authorList>
            <person name="Ivanova A."/>
        </authorList>
    </citation>
    <scope>NUCLEOTIDE SEQUENCE</scope>
    <source>
        <strain evidence="10">Ch08T</strain>
    </source>
</reference>
<organism evidence="10">
    <name type="scientific">Singulisphaera sp. Ch08</name>
    <dbReference type="NCBI Taxonomy" id="3120278"/>
    <lineage>
        <taxon>Bacteria</taxon>
        <taxon>Pseudomonadati</taxon>
        <taxon>Planctomycetota</taxon>
        <taxon>Planctomycetia</taxon>
        <taxon>Isosphaerales</taxon>
        <taxon>Isosphaeraceae</taxon>
        <taxon>Singulisphaera</taxon>
    </lineage>
</organism>
<dbReference type="GO" id="GO:0005886">
    <property type="term" value="C:plasma membrane"/>
    <property type="evidence" value="ECO:0007669"/>
    <property type="project" value="UniProtKB-SubCell"/>
</dbReference>
<comment type="subcellular location">
    <subcellularLocation>
        <location evidence="9">Cell membrane</location>
        <topology evidence="9">Multi-pass membrane protein</topology>
    </subcellularLocation>
</comment>
<dbReference type="PIRSF" id="PIRSF001294">
    <property type="entry name" value="K_ATPaseA"/>
    <property type="match status" value="1"/>
</dbReference>
<dbReference type="NCBIfam" id="TIGR00680">
    <property type="entry name" value="kdpA"/>
    <property type="match status" value="1"/>
</dbReference>
<dbReference type="RefSeq" id="WP_406700253.1">
    <property type="nucleotide sequence ID" value="NZ_CP155447.1"/>
</dbReference>
<dbReference type="EMBL" id="CP155447">
    <property type="protein sequence ID" value="XBH07416.1"/>
    <property type="molecule type" value="Genomic_DNA"/>
</dbReference>
<dbReference type="Pfam" id="PF03814">
    <property type="entry name" value="KdpA"/>
    <property type="match status" value="1"/>
</dbReference>
<evidence type="ECO:0000313" key="10">
    <source>
        <dbReference type="EMBL" id="XBH07416.1"/>
    </source>
</evidence>
<evidence type="ECO:0000256" key="4">
    <source>
        <dbReference type="ARBA" id="ARBA00022692"/>
    </source>
</evidence>
<feature type="transmembrane region" description="Helical" evidence="9">
    <location>
        <begin position="273"/>
        <end position="294"/>
    </location>
</feature>
<name>A0AAU7CQ89_9BACT</name>
<feature type="transmembrane region" description="Helical" evidence="9">
    <location>
        <begin position="143"/>
        <end position="167"/>
    </location>
</feature>
<keyword evidence="3 9" id="KW-0633">Potassium transport</keyword>
<feature type="transmembrane region" description="Helical" evidence="9">
    <location>
        <begin position="6"/>
        <end position="25"/>
    </location>
</feature>
<feature type="transmembrane region" description="Helical" evidence="9">
    <location>
        <begin position="301"/>
        <end position="321"/>
    </location>
</feature>
<keyword evidence="7 9" id="KW-0406">Ion transport</keyword>
<evidence type="ECO:0000256" key="1">
    <source>
        <dbReference type="ARBA" id="ARBA00022448"/>
    </source>
</evidence>
<feature type="transmembrane region" description="Helical" evidence="9">
    <location>
        <begin position="402"/>
        <end position="421"/>
    </location>
</feature>
<feature type="transmembrane region" description="Helical" evidence="9">
    <location>
        <begin position="63"/>
        <end position="84"/>
    </location>
</feature>
<evidence type="ECO:0000256" key="5">
    <source>
        <dbReference type="ARBA" id="ARBA00022958"/>
    </source>
</evidence>
<proteinExistence type="inferred from homology"/>
<sequence length="580" mass="61316">MPWLHPIWALLLPIAASLPIGWSMFRTLDVSGDRVGRGLDALPMFLCRLIGRREPARMDWKKYAIALLLFNLALFILTFGLLYAQPRLPLNPDGKGSLGALGYKDSAGIDHPGADTAVVFNTVCSFVTNTNLQHYSGEQNLSYFSQLACIVWMMFVTPAAGLAVMLATLRGLRGDAHLGDFYADLMRGLVYVFMPYCFLVAILLVASGVPMTFQSAAQATTLDGVATKMETQTIARGPVAALVAIKQSGTNGGGFFGPNSTHPFENPTPWSNLLGVVSIIVLPMASLIMAGLMLKNLRHAVVIFGVMLLLLVSGLIVAVWAESYPSAATQGLPVVRGPNMEGKEVRLGPVAAATWAAITTATSNGSVNSMHDSLNPIAGLVPMALMMLNVVFSGIGAGFENMLMYVIVAVFLAGLMVGRTPEYLGKKVEAKEVKLAMIAILFHPLLICAGAGLFAATDWGAKTVANPGAHGFSEIIYEFTSAAANNGSGFEGLADNNPPWNIATGVVLLLGRFPALILPLALAGSLAVKKRVPETIGTLRVDNLTFAGMLLGTVLLVGALSFMPAVVLGPVADHLAAAPR</sequence>
<keyword evidence="8 9" id="KW-0472">Membrane</keyword>
<keyword evidence="2 9" id="KW-1003">Cell membrane</keyword>
<protein>
    <recommendedName>
        <fullName evidence="9">Potassium-transporting ATPase potassium-binding subunit</fullName>
    </recommendedName>
    <alternativeName>
        <fullName evidence="9">ATP phosphohydrolase [potassium-transporting] A chain</fullName>
    </alternativeName>
    <alternativeName>
        <fullName evidence="9">Potassium-binding and translocating subunit A</fullName>
    </alternativeName>
    <alternativeName>
        <fullName evidence="9">Potassium-translocating ATPase A chain</fullName>
    </alternativeName>
</protein>
<evidence type="ECO:0000256" key="8">
    <source>
        <dbReference type="ARBA" id="ARBA00023136"/>
    </source>
</evidence>
<dbReference type="PANTHER" id="PTHR30607:SF2">
    <property type="entry name" value="POTASSIUM-TRANSPORTING ATPASE POTASSIUM-BINDING SUBUNIT"/>
    <property type="match status" value="1"/>
</dbReference>
<feature type="transmembrane region" description="Helical" evidence="9">
    <location>
        <begin position="502"/>
        <end position="523"/>
    </location>
</feature>
<dbReference type="HAMAP" id="MF_00275">
    <property type="entry name" value="KdpA"/>
    <property type="match status" value="1"/>
</dbReference>
<dbReference type="AlphaFoldDB" id="A0AAU7CQ89"/>
<keyword evidence="4 9" id="KW-0812">Transmembrane</keyword>
<evidence type="ECO:0000256" key="6">
    <source>
        <dbReference type="ARBA" id="ARBA00022989"/>
    </source>
</evidence>
<dbReference type="PANTHER" id="PTHR30607">
    <property type="entry name" value="POTASSIUM-TRANSPORTING ATPASE A CHAIN"/>
    <property type="match status" value="1"/>
</dbReference>
<comment type="function">
    <text evidence="9">Part of the high-affinity ATP-driven potassium transport (or Kdp) system, which catalyzes the hydrolysis of ATP coupled with the electrogenic transport of potassium into the cytoplasm. This subunit binds the extracellular potassium ions and delivers the ions to the membrane domain of KdpB through an intramembrane tunnel.</text>
</comment>
<evidence type="ECO:0000256" key="3">
    <source>
        <dbReference type="ARBA" id="ARBA00022538"/>
    </source>
</evidence>
<gene>
    <name evidence="9 10" type="primary">kdpA</name>
    <name evidence="10" type="ORF">V5E97_15635</name>
</gene>
<dbReference type="GO" id="GO:0030955">
    <property type="term" value="F:potassium ion binding"/>
    <property type="evidence" value="ECO:0007669"/>
    <property type="project" value="UniProtKB-UniRule"/>
</dbReference>
<feature type="transmembrane region" description="Helical" evidence="9">
    <location>
        <begin position="433"/>
        <end position="456"/>
    </location>
</feature>